<feature type="transmembrane region" description="Helical" evidence="9">
    <location>
        <begin position="123"/>
        <end position="150"/>
    </location>
</feature>
<protein>
    <submittedName>
        <fullName evidence="10">PTS system mannose-specific transporter subunit IID</fullName>
    </submittedName>
</protein>
<evidence type="ECO:0000256" key="9">
    <source>
        <dbReference type="SAM" id="Phobius"/>
    </source>
</evidence>
<dbReference type="InterPro" id="IPR004704">
    <property type="entry name" value="PTS_IID_man"/>
</dbReference>
<name>A0AAX3FKE8_ACTEU</name>
<dbReference type="GO" id="GO:0009401">
    <property type="term" value="P:phosphoenolpyruvate-dependent sugar phosphotransferase system"/>
    <property type="evidence" value="ECO:0007669"/>
    <property type="project" value="UniProtKB-KW"/>
</dbReference>
<organism evidence="10 11">
    <name type="scientific">Actinobacillus equuli</name>
    <dbReference type="NCBI Taxonomy" id="718"/>
    <lineage>
        <taxon>Bacteria</taxon>
        <taxon>Pseudomonadati</taxon>
        <taxon>Pseudomonadota</taxon>
        <taxon>Gammaproteobacteria</taxon>
        <taxon>Pasteurellales</taxon>
        <taxon>Pasteurellaceae</taxon>
        <taxon>Actinobacillus</taxon>
    </lineage>
</organism>
<dbReference type="PROSITE" id="PS51108">
    <property type="entry name" value="PTS_EIID"/>
    <property type="match status" value="1"/>
</dbReference>
<dbReference type="PANTHER" id="PTHR32502">
    <property type="entry name" value="N-ACETYLGALACTOSAMINE PERMEASE II COMPONENT-RELATED"/>
    <property type="match status" value="1"/>
</dbReference>
<evidence type="ECO:0000313" key="10">
    <source>
        <dbReference type="EMBL" id="VEE91118.1"/>
    </source>
</evidence>
<dbReference type="GO" id="GO:0005886">
    <property type="term" value="C:plasma membrane"/>
    <property type="evidence" value="ECO:0007669"/>
    <property type="project" value="UniProtKB-SubCell"/>
</dbReference>
<dbReference type="GeneID" id="92743784"/>
<keyword evidence="8 9" id="KW-0472">Membrane</keyword>
<dbReference type="NCBIfam" id="NF008315">
    <property type="entry name" value="PRK11103.1"/>
    <property type="match status" value="1"/>
</dbReference>
<dbReference type="InterPro" id="IPR050303">
    <property type="entry name" value="GatZ_KbaZ_carbometab"/>
</dbReference>
<gene>
    <name evidence="10" type="primary">manZ_1</name>
    <name evidence="10" type="ORF">NCTC8529_01170</name>
</gene>
<dbReference type="Proteomes" id="UP000268529">
    <property type="component" value="Chromosome"/>
</dbReference>
<evidence type="ECO:0000256" key="7">
    <source>
        <dbReference type="ARBA" id="ARBA00022989"/>
    </source>
</evidence>
<reference evidence="10 11" key="1">
    <citation type="submission" date="2018-12" db="EMBL/GenBank/DDBJ databases">
        <authorList>
            <consortium name="Pathogen Informatics"/>
        </authorList>
    </citation>
    <scope>NUCLEOTIDE SEQUENCE [LARGE SCALE GENOMIC DNA]</scope>
    <source>
        <strain evidence="10 11">NCTC8529</strain>
    </source>
</reference>
<feature type="transmembrane region" description="Helical" evidence="9">
    <location>
        <begin position="187"/>
        <end position="207"/>
    </location>
</feature>
<evidence type="ECO:0000256" key="1">
    <source>
        <dbReference type="ARBA" id="ARBA00004651"/>
    </source>
</evidence>
<dbReference type="Pfam" id="PF03613">
    <property type="entry name" value="EIID-AGA"/>
    <property type="match status" value="1"/>
</dbReference>
<evidence type="ECO:0000256" key="8">
    <source>
        <dbReference type="ARBA" id="ARBA00023136"/>
    </source>
</evidence>
<comment type="subcellular location">
    <subcellularLocation>
        <location evidence="1">Cell membrane</location>
        <topology evidence="1">Multi-pass membrane protein</topology>
    </subcellularLocation>
</comment>
<keyword evidence="6 9" id="KW-0812">Transmembrane</keyword>
<feature type="transmembrane region" description="Helical" evidence="9">
    <location>
        <begin position="227"/>
        <end position="248"/>
    </location>
</feature>
<keyword evidence="7 9" id="KW-1133">Transmembrane helix</keyword>
<dbReference type="AlphaFoldDB" id="A0AAX3FKE8"/>
<dbReference type="PANTHER" id="PTHR32502:SF5">
    <property type="entry name" value="N-ACETYLGALACTOSAMINE PERMEASE IID COMPONENT-RELATED"/>
    <property type="match status" value="1"/>
</dbReference>
<evidence type="ECO:0000256" key="3">
    <source>
        <dbReference type="ARBA" id="ARBA00022475"/>
    </source>
</evidence>
<evidence type="ECO:0000256" key="4">
    <source>
        <dbReference type="ARBA" id="ARBA00022597"/>
    </source>
</evidence>
<proteinExistence type="predicted"/>
<dbReference type="RefSeq" id="WP_039198349.1">
    <property type="nucleotide sequence ID" value="NZ_LR134310.1"/>
</dbReference>
<dbReference type="NCBIfam" id="TIGR00828">
    <property type="entry name" value="EIID-AGA"/>
    <property type="match status" value="1"/>
</dbReference>
<sequence length="275" mass="30030">MSEKKQLTSADIRATYWRSTFLLGSFNFERMQSMGFCVSMIPTIKRLYSRKEDQAAALKRHLEFFNTQPWVGSAIMGVTAAMEQERANGADIDDAAISGVKVGLMGPLAGVGDPIFWGTLRPVLAALGAGLAISGSLLGPLLFFIGINLCRALTRWYGFKYGYQKGTEIVSDMGGGRLQKVTQGASILGLFVMGSLVSKWTSINIPFELSRYKNAMGEEVVTTVQSVLNDLLPGLAALLLTFLCMWLLRKKVNAMYIIFGLFGVGILGYWLGILA</sequence>
<keyword evidence="4" id="KW-0762">Sugar transport</keyword>
<dbReference type="EMBL" id="LR134310">
    <property type="protein sequence ID" value="VEE91118.1"/>
    <property type="molecule type" value="Genomic_DNA"/>
</dbReference>
<evidence type="ECO:0000313" key="11">
    <source>
        <dbReference type="Proteomes" id="UP000268529"/>
    </source>
</evidence>
<evidence type="ECO:0000256" key="5">
    <source>
        <dbReference type="ARBA" id="ARBA00022683"/>
    </source>
</evidence>
<evidence type="ECO:0000256" key="2">
    <source>
        <dbReference type="ARBA" id="ARBA00022448"/>
    </source>
</evidence>
<keyword evidence="3" id="KW-1003">Cell membrane</keyword>
<accession>A0AAX3FKE8</accession>
<keyword evidence="2" id="KW-0813">Transport</keyword>
<keyword evidence="5" id="KW-0598">Phosphotransferase system</keyword>
<evidence type="ECO:0000256" key="6">
    <source>
        <dbReference type="ARBA" id="ARBA00022692"/>
    </source>
</evidence>
<feature type="transmembrane region" description="Helical" evidence="9">
    <location>
        <begin position="255"/>
        <end position="273"/>
    </location>
</feature>